<gene>
    <name evidence="1" type="ORF">XCCB100_4477</name>
</gene>
<dbReference type="EMBL" id="AM920689">
    <property type="protein sequence ID" value="SMH63097.1"/>
    <property type="molecule type" value="Genomic_DNA"/>
</dbReference>
<accession>A0A1X7QFN6</accession>
<reference evidence="1 2" key="1">
    <citation type="journal article" date="2008" name="J. Biotechnol.">
        <title>The genome of Xanthomonas campestris pv. campestris B100 and its use for the reconstruction of metabolic pathways involved in xanthan biosynthesis.</title>
        <authorList>
            <person name="Vorholter F.J."/>
            <person name="Schneiker S."/>
            <person name="Goesmann A."/>
            <person name="Krause L."/>
            <person name="Bekel T."/>
            <person name="Kaiser O."/>
            <person name="Linke B."/>
            <person name="Patschkowski T."/>
            <person name="Ruckert C."/>
            <person name="Schmid J."/>
            <person name="Sidhu V.K."/>
            <person name="Sieber V."/>
            <person name="Tauch A."/>
            <person name="Watt S.A."/>
            <person name="Weisshaar B."/>
            <person name="Becker A."/>
            <person name="Niehaus K."/>
            <person name="Puhler A."/>
        </authorList>
    </citation>
    <scope>NUCLEOTIDE SEQUENCE [LARGE SCALE GENOMIC DNA]</scope>
    <source>
        <strain evidence="1 2">B100</strain>
    </source>
</reference>
<organism evidence="1 2">
    <name type="scientific">Xanthomonas campestris pv. campestris (strain B100)</name>
    <dbReference type="NCBI Taxonomy" id="509169"/>
    <lineage>
        <taxon>Bacteria</taxon>
        <taxon>Pseudomonadati</taxon>
        <taxon>Pseudomonadota</taxon>
        <taxon>Gammaproteobacteria</taxon>
        <taxon>Lysobacterales</taxon>
        <taxon>Lysobacteraceae</taxon>
        <taxon>Xanthomonas</taxon>
    </lineage>
</organism>
<dbReference type="Proteomes" id="UP000001188">
    <property type="component" value="Chromosome"/>
</dbReference>
<protein>
    <submittedName>
        <fullName evidence="1">Uncharacterized protein</fullName>
    </submittedName>
</protein>
<evidence type="ECO:0000313" key="1">
    <source>
        <dbReference type="EMBL" id="SMH63097.1"/>
    </source>
</evidence>
<name>A0A1X7QFN6_XANCB</name>
<dbReference type="AlphaFoldDB" id="A0A1X7QFN6"/>
<proteinExistence type="predicted"/>
<evidence type="ECO:0000313" key="2">
    <source>
        <dbReference type="Proteomes" id="UP000001188"/>
    </source>
</evidence>
<sequence>MVHLHCTLAVCAAVGPATGHAVNPSMEAQWRHPCRHMVPPPDPPPLCRYRAVRAKSEERRARNEERRAACVASAHAISRQKCSAPRAEMHLCRSAAQIMTKPCLRRSALVRDEAFPSIPSRTSALLQNARSRCPMPHTWMADSGLFASPAIVAGQHVALQARLNDQQHFSATLTAKCTTGLRAPLLIGYAQPCRNHDLVGAHLCAMKPSHQSHRAQVRSYETLGNGP</sequence>